<name>A0ABM0M2X1_SACKO</name>
<proteinExistence type="predicted"/>
<protein>
    <submittedName>
        <fullName evidence="4">Interaptin-like</fullName>
    </submittedName>
</protein>
<gene>
    <name evidence="4" type="primary">LOC100373108</name>
</gene>
<keyword evidence="3" id="KW-1185">Reference proteome</keyword>
<evidence type="ECO:0000256" key="1">
    <source>
        <dbReference type="SAM" id="Coils"/>
    </source>
</evidence>
<feature type="coiled-coil region" evidence="1">
    <location>
        <begin position="211"/>
        <end position="293"/>
    </location>
</feature>
<dbReference type="RefSeq" id="XP_006814362.1">
    <property type="nucleotide sequence ID" value="XM_006814299.1"/>
</dbReference>
<keyword evidence="1" id="KW-0175">Coiled coil</keyword>
<sequence>MASPRRRLGSPRTINSVYQKTKFPPLSRKSLSEQRCQRGHHNGLQDALQITGIETETPEPASSRTASSSSRIEISSAKLEELKDLQVREKQYKNKLSSLQKLIEQLRAELKVKQEEIDNLILKMAEVEQKYKQLFEGEQVEHEKTKTALSEALKLVKEKESILNEMKKAHDVKLKDLTFMYEKRLADLRAEKDKEIALRDTKLHGLKMKMADALKDNSWERQQQLEELSKELNRINEECRLLKSKMRALKVRDENCQNCQDLLKQVEHKRTTIENQEATIKQLATLCKKFELQLTQQDDLLKQWADSKGYKIGTVPNKR</sequence>
<evidence type="ECO:0000256" key="2">
    <source>
        <dbReference type="SAM" id="MobiDB-lite"/>
    </source>
</evidence>
<feature type="region of interest" description="Disordered" evidence="2">
    <location>
        <begin position="1"/>
        <end position="71"/>
    </location>
</feature>
<dbReference type="Proteomes" id="UP000694865">
    <property type="component" value="Unplaced"/>
</dbReference>
<reference evidence="4" key="1">
    <citation type="submission" date="2025-08" db="UniProtKB">
        <authorList>
            <consortium name="RefSeq"/>
        </authorList>
    </citation>
    <scope>IDENTIFICATION</scope>
    <source>
        <tissue evidence="4">Testes</tissue>
    </source>
</reference>
<accession>A0ABM0M2X1</accession>
<evidence type="ECO:0000313" key="3">
    <source>
        <dbReference type="Proteomes" id="UP000694865"/>
    </source>
</evidence>
<dbReference type="GeneID" id="100373108"/>
<organism evidence="3 4">
    <name type="scientific">Saccoglossus kowalevskii</name>
    <name type="common">Acorn worm</name>
    <dbReference type="NCBI Taxonomy" id="10224"/>
    <lineage>
        <taxon>Eukaryota</taxon>
        <taxon>Metazoa</taxon>
        <taxon>Hemichordata</taxon>
        <taxon>Enteropneusta</taxon>
        <taxon>Harrimaniidae</taxon>
        <taxon>Saccoglossus</taxon>
    </lineage>
</organism>
<feature type="coiled-coil region" evidence="1">
    <location>
        <begin position="82"/>
        <end position="169"/>
    </location>
</feature>
<evidence type="ECO:0000313" key="4">
    <source>
        <dbReference type="RefSeq" id="XP_006814362.1"/>
    </source>
</evidence>
<feature type="compositionally biased region" description="Low complexity" evidence="2">
    <location>
        <begin position="58"/>
        <end position="71"/>
    </location>
</feature>